<gene>
    <name evidence="1" type="ORF">CEXT_719601</name>
</gene>
<dbReference type="Proteomes" id="UP001054945">
    <property type="component" value="Unassembled WGS sequence"/>
</dbReference>
<comment type="caution">
    <text evidence="1">The sequence shown here is derived from an EMBL/GenBank/DDBJ whole genome shotgun (WGS) entry which is preliminary data.</text>
</comment>
<reference evidence="1 2" key="1">
    <citation type="submission" date="2021-06" db="EMBL/GenBank/DDBJ databases">
        <title>Caerostris extrusa draft genome.</title>
        <authorList>
            <person name="Kono N."/>
            <person name="Arakawa K."/>
        </authorList>
    </citation>
    <scope>NUCLEOTIDE SEQUENCE [LARGE SCALE GENOMIC DNA]</scope>
</reference>
<accession>A0AAV4VZL1</accession>
<organism evidence="1 2">
    <name type="scientific">Caerostris extrusa</name>
    <name type="common">Bark spider</name>
    <name type="synonym">Caerostris bankana</name>
    <dbReference type="NCBI Taxonomy" id="172846"/>
    <lineage>
        <taxon>Eukaryota</taxon>
        <taxon>Metazoa</taxon>
        <taxon>Ecdysozoa</taxon>
        <taxon>Arthropoda</taxon>
        <taxon>Chelicerata</taxon>
        <taxon>Arachnida</taxon>
        <taxon>Araneae</taxon>
        <taxon>Araneomorphae</taxon>
        <taxon>Entelegynae</taxon>
        <taxon>Araneoidea</taxon>
        <taxon>Araneidae</taxon>
        <taxon>Caerostris</taxon>
    </lineage>
</organism>
<evidence type="ECO:0000313" key="1">
    <source>
        <dbReference type="EMBL" id="GIY75827.1"/>
    </source>
</evidence>
<dbReference type="AlphaFoldDB" id="A0AAV4VZL1"/>
<proteinExistence type="predicted"/>
<sequence length="204" mass="23563">MNIFNDDLMERDVSLWQEEKRQQLISLFAKSGKTAAINFHKDAASELLIVALIDLAPLYKTDSYVCAMCVCRVILRNPEMPEITLLLEGVVTGQSIRRLSKAIKIKRTRIVLKHFPPEQKRCYRFSVVQVMPRKVRLVAEKLLMRFRIPPDPAESVKRYFFGKFRLGSSAQNRLWDANGMKHAVQTQRQLSLTGAEDRKECHCL</sequence>
<keyword evidence="2" id="KW-1185">Reference proteome</keyword>
<protein>
    <submittedName>
        <fullName evidence="1">Uncharacterized protein</fullName>
    </submittedName>
</protein>
<evidence type="ECO:0000313" key="2">
    <source>
        <dbReference type="Proteomes" id="UP001054945"/>
    </source>
</evidence>
<name>A0AAV4VZL1_CAEEX</name>
<dbReference type="EMBL" id="BPLR01015396">
    <property type="protein sequence ID" value="GIY75827.1"/>
    <property type="molecule type" value="Genomic_DNA"/>
</dbReference>